<dbReference type="Pfam" id="PF13440">
    <property type="entry name" value="Polysacc_synt_3"/>
    <property type="match status" value="1"/>
</dbReference>
<feature type="transmembrane region" description="Helical" evidence="6">
    <location>
        <begin position="145"/>
        <end position="169"/>
    </location>
</feature>
<keyword evidence="4 6" id="KW-1133">Transmembrane helix</keyword>
<protein>
    <submittedName>
        <fullName evidence="7">O-antigen translocase</fullName>
    </submittedName>
</protein>
<evidence type="ECO:0000313" key="7">
    <source>
        <dbReference type="EMBL" id="PSC03107.1"/>
    </source>
</evidence>
<accession>A0A2T1HN99</accession>
<evidence type="ECO:0000256" key="5">
    <source>
        <dbReference type="ARBA" id="ARBA00023136"/>
    </source>
</evidence>
<feature type="transmembrane region" description="Helical" evidence="6">
    <location>
        <begin position="74"/>
        <end position="94"/>
    </location>
</feature>
<feature type="transmembrane region" description="Helical" evidence="6">
    <location>
        <begin position="181"/>
        <end position="201"/>
    </location>
</feature>
<dbReference type="GO" id="GO:0009246">
    <property type="term" value="P:enterobacterial common antigen biosynthetic process"/>
    <property type="evidence" value="ECO:0007669"/>
    <property type="project" value="InterPro"/>
</dbReference>
<keyword evidence="2" id="KW-1003">Cell membrane</keyword>
<proteinExistence type="predicted"/>
<keyword evidence="3 6" id="KW-0812">Transmembrane</keyword>
<evidence type="ECO:0000256" key="4">
    <source>
        <dbReference type="ARBA" id="ARBA00022989"/>
    </source>
</evidence>
<dbReference type="InterPro" id="IPR050833">
    <property type="entry name" value="Poly_Biosynth_Transport"/>
</dbReference>
<dbReference type="EMBL" id="PVZS01000031">
    <property type="protein sequence ID" value="PSC03107.1"/>
    <property type="molecule type" value="Genomic_DNA"/>
</dbReference>
<comment type="subcellular location">
    <subcellularLocation>
        <location evidence="1">Cell membrane</location>
        <topology evidence="1">Multi-pass membrane protein</topology>
    </subcellularLocation>
</comment>
<feature type="transmembrane region" description="Helical" evidence="6">
    <location>
        <begin position="423"/>
        <end position="440"/>
    </location>
</feature>
<feature type="transmembrane region" description="Helical" evidence="6">
    <location>
        <begin position="248"/>
        <end position="274"/>
    </location>
</feature>
<reference evidence="8" key="1">
    <citation type="submission" date="2018-03" db="EMBL/GenBank/DDBJ databases">
        <authorList>
            <person name="Sun L."/>
            <person name="Liu H."/>
            <person name="Chen W."/>
            <person name="Huang K."/>
            <person name="Liu W."/>
            <person name="Gao X."/>
        </authorList>
    </citation>
    <scope>NUCLEOTIDE SEQUENCE [LARGE SCALE GENOMIC DNA]</scope>
    <source>
        <strain evidence="8">SH9</strain>
    </source>
</reference>
<name>A0A2T1HN99_9HYPH</name>
<evidence type="ECO:0000256" key="2">
    <source>
        <dbReference type="ARBA" id="ARBA00022475"/>
    </source>
</evidence>
<dbReference type="AlphaFoldDB" id="A0A2T1HN99"/>
<feature type="transmembrane region" description="Helical" evidence="6">
    <location>
        <begin position="324"/>
        <end position="345"/>
    </location>
</feature>
<comment type="caution">
    <text evidence="7">The sequence shown here is derived from an EMBL/GenBank/DDBJ whole genome shotgun (WGS) entry which is preliminary data.</text>
</comment>
<gene>
    <name evidence="7" type="ORF">SLNSH_20460</name>
</gene>
<dbReference type="PANTHER" id="PTHR30250">
    <property type="entry name" value="PST FAMILY PREDICTED COLANIC ACID TRANSPORTER"/>
    <property type="match status" value="1"/>
</dbReference>
<evidence type="ECO:0000256" key="3">
    <source>
        <dbReference type="ARBA" id="ARBA00022692"/>
    </source>
</evidence>
<sequence>MKDIRDAGRAPVTNWRTAGPAVRHFAGRLWRSYMIRAIGMSGALTVLRVLTGVVTTKVVSVYAGPAGLALIGQLQNFVTLASTAAGAGIGPGIVKFVAEFRDDLASRRAVTSTSLWLTACCSAVVGLLVLLFARPLSAALLLDGGYAPLFAIFALTLFLGGVNGVISAVLNGLMHIGRLTVLGLVGNVVSAGLTVALVLHWGVYGALLATVLSPMVGFLLSFVFVVQRRWLAWDDLAGPFHTEWLGRLSGFSLMALVGGAVSPVALLIVRWWISSTLSPAEAGYWQAVYRVSEIYLQVITIPLGTYYVPRLSAVADKLGLRAEILRGTAMLLPLAVASAWLIYALRDVIVHSLYSVDFAAASELFAFQLVGDVLKIASWLLSTIMVAKAMVRLFVITDILFNASYVVLVVVMTSAFGLRGASYAFAANYAAYLVLMVFLFRREIGLGRRS</sequence>
<dbReference type="CDD" id="cd13125">
    <property type="entry name" value="MATE_like_10"/>
    <property type="match status" value="1"/>
</dbReference>
<feature type="transmembrane region" description="Helical" evidence="6">
    <location>
        <begin position="207"/>
        <end position="227"/>
    </location>
</feature>
<feature type="transmembrane region" description="Helical" evidence="6">
    <location>
        <begin position="115"/>
        <end position="133"/>
    </location>
</feature>
<dbReference type="OrthoDB" id="9769862at2"/>
<dbReference type="PANTHER" id="PTHR30250:SF30">
    <property type="entry name" value="LIPID III FLIPPASE"/>
    <property type="match status" value="1"/>
</dbReference>
<evidence type="ECO:0000256" key="1">
    <source>
        <dbReference type="ARBA" id="ARBA00004651"/>
    </source>
</evidence>
<feature type="transmembrane region" description="Helical" evidence="6">
    <location>
        <begin position="399"/>
        <end position="417"/>
    </location>
</feature>
<dbReference type="GO" id="GO:0005886">
    <property type="term" value="C:plasma membrane"/>
    <property type="evidence" value="ECO:0007669"/>
    <property type="project" value="UniProtKB-SubCell"/>
</dbReference>
<feature type="transmembrane region" description="Helical" evidence="6">
    <location>
        <begin position="365"/>
        <end position="387"/>
    </location>
</feature>
<keyword evidence="5 6" id="KW-0472">Membrane</keyword>
<dbReference type="InterPro" id="IPR044550">
    <property type="entry name" value="WzxE"/>
</dbReference>
<evidence type="ECO:0000313" key="8">
    <source>
        <dbReference type="Proteomes" id="UP000239772"/>
    </source>
</evidence>
<dbReference type="RefSeq" id="WP_106339441.1">
    <property type="nucleotide sequence ID" value="NZ_PVZS01000031.1"/>
</dbReference>
<organism evidence="7 8">
    <name type="scientific">Alsobacter soli</name>
    <dbReference type="NCBI Taxonomy" id="2109933"/>
    <lineage>
        <taxon>Bacteria</taxon>
        <taxon>Pseudomonadati</taxon>
        <taxon>Pseudomonadota</taxon>
        <taxon>Alphaproteobacteria</taxon>
        <taxon>Hyphomicrobiales</taxon>
        <taxon>Alsobacteraceae</taxon>
        <taxon>Alsobacter</taxon>
    </lineage>
</organism>
<feature type="transmembrane region" description="Helical" evidence="6">
    <location>
        <begin position="294"/>
        <end position="312"/>
    </location>
</feature>
<evidence type="ECO:0000256" key="6">
    <source>
        <dbReference type="SAM" id="Phobius"/>
    </source>
</evidence>
<dbReference type="Proteomes" id="UP000239772">
    <property type="component" value="Unassembled WGS sequence"/>
</dbReference>
<keyword evidence="8" id="KW-1185">Reference proteome</keyword>